<gene>
    <name evidence="1" type="ORF">B7P43_G15634</name>
</gene>
<accession>A0A2J7RB86</accession>
<dbReference type="Proteomes" id="UP000235965">
    <property type="component" value="Unassembled WGS sequence"/>
</dbReference>
<proteinExistence type="predicted"/>
<dbReference type="EMBL" id="NEVH01005922">
    <property type="protein sequence ID" value="PNF38092.1"/>
    <property type="molecule type" value="Genomic_DNA"/>
</dbReference>
<organism evidence="1 2">
    <name type="scientific">Cryptotermes secundus</name>
    <dbReference type="NCBI Taxonomy" id="105785"/>
    <lineage>
        <taxon>Eukaryota</taxon>
        <taxon>Metazoa</taxon>
        <taxon>Ecdysozoa</taxon>
        <taxon>Arthropoda</taxon>
        <taxon>Hexapoda</taxon>
        <taxon>Insecta</taxon>
        <taxon>Pterygota</taxon>
        <taxon>Neoptera</taxon>
        <taxon>Polyneoptera</taxon>
        <taxon>Dictyoptera</taxon>
        <taxon>Blattodea</taxon>
        <taxon>Blattoidea</taxon>
        <taxon>Termitoidae</taxon>
        <taxon>Kalotermitidae</taxon>
        <taxon>Cryptotermitinae</taxon>
        <taxon>Cryptotermes</taxon>
    </lineage>
</organism>
<dbReference type="OrthoDB" id="270392at2759"/>
<keyword evidence="2" id="KW-1185">Reference proteome</keyword>
<protein>
    <submittedName>
        <fullName evidence="1">Uncharacterized protein</fullName>
    </submittedName>
</protein>
<reference evidence="1 2" key="1">
    <citation type="submission" date="2017-12" db="EMBL/GenBank/DDBJ databases">
        <title>Hemimetabolous genomes reveal molecular basis of termite eusociality.</title>
        <authorList>
            <person name="Harrison M.C."/>
            <person name="Jongepier E."/>
            <person name="Robertson H.M."/>
            <person name="Arning N."/>
            <person name="Bitard-Feildel T."/>
            <person name="Chao H."/>
            <person name="Childers C.P."/>
            <person name="Dinh H."/>
            <person name="Doddapaneni H."/>
            <person name="Dugan S."/>
            <person name="Gowin J."/>
            <person name="Greiner C."/>
            <person name="Han Y."/>
            <person name="Hu H."/>
            <person name="Hughes D.S.T."/>
            <person name="Huylmans A.-K."/>
            <person name="Kemena C."/>
            <person name="Kremer L.P.M."/>
            <person name="Lee S.L."/>
            <person name="Lopez-Ezquerra A."/>
            <person name="Mallet L."/>
            <person name="Monroy-Kuhn J.M."/>
            <person name="Moser A."/>
            <person name="Murali S.C."/>
            <person name="Muzny D.M."/>
            <person name="Otani S."/>
            <person name="Piulachs M.-D."/>
            <person name="Poelchau M."/>
            <person name="Qu J."/>
            <person name="Schaub F."/>
            <person name="Wada-Katsumata A."/>
            <person name="Worley K.C."/>
            <person name="Xie Q."/>
            <person name="Ylla G."/>
            <person name="Poulsen M."/>
            <person name="Gibbs R.A."/>
            <person name="Schal C."/>
            <person name="Richards S."/>
            <person name="Belles X."/>
            <person name="Korb J."/>
            <person name="Bornberg-Bauer E."/>
        </authorList>
    </citation>
    <scope>NUCLEOTIDE SEQUENCE [LARGE SCALE GENOMIC DNA]</scope>
    <source>
        <tissue evidence="1">Whole body</tissue>
    </source>
</reference>
<comment type="caution">
    <text evidence="1">The sequence shown here is derived from an EMBL/GenBank/DDBJ whole genome shotgun (WGS) entry which is preliminary data.</text>
</comment>
<name>A0A2J7RB86_9NEOP</name>
<sequence length="217" mass="24722">LFYQLLIYVIYSAGFAKSLFITKLKLLSEGLVTEAQETENIVGDFFSSDDDKVTDEVKAVLIKEKLDEYYQNIKKERSTYTTSLKTKFVESLMNDLLGAMENCVLDVKECLNCKDQLKKITSVQNKLMTTVYKSDEASEGAKPVGENKGKIVLTVILPDESRDHLRKIWKNEKEFMSALSPLLESCDMEHPTDSFFLDMIPVPPPKVRPVSAVIHYY</sequence>
<evidence type="ECO:0000313" key="2">
    <source>
        <dbReference type="Proteomes" id="UP000235965"/>
    </source>
</evidence>
<feature type="non-terminal residue" evidence="1">
    <location>
        <position position="217"/>
    </location>
</feature>
<feature type="non-terminal residue" evidence="1">
    <location>
        <position position="1"/>
    </location>
</feature>
<dbReference type="SUPFAM" id="SSF64484">
    <property type="entry name" value="beta and beta-prime subunits of DNA dependent RNA-polymerase"/>
    <property type="match status" value="1"/>
</dbReference>
<dbReference type="AlphaFoldDB" id="A0A2J7RB86"/>
<evidence type="ECO:0000313" key="1">
    <source>
        <dbReference type="EMBL" id="PNF38092.1"/>
    </source>
</evidence>